<comment type="caution">
    <text evidence="9">The sequence shown here is derived from an EMBL/GenBank/DDBJ whole genome shotgun (WGS) entry which is preliminary data.</text>
</comment>
<evidence type="ECO:0000313" key="9">
    <source>
        <dbReference type="EMBL" id="CAK9017066.1"/>
    </source>
</evidence>
<evidence type="ECO:0000259" key="8">
    <source>
        <dbReference type="PROSITE" id="PS51059"/>
    </source>
</evidence>
<dbReference type="PROSITE" id="PS50918">
    <property type="entry name" value="WWE"/>
    <property type="match status" value="1"/>
</dbReference>
<evidence type="ECO:0000256" key="3">
    <source>
        <dbReference type="ARBA" id="ARBA00024347"/>
    </source>
</evidence>
<dbReference type="InterPro" id="IPR051712">
    <property type="entry name" value="ARTD-AVP"/>
</dbReference>
<dbReference type="SUPFAM" id="SSF56399">
    <property type="entry name" value="ADP-ribosylation"/>
    <property type="match status" value="1"/>
</dbReference>
<dbReference type="Gene3D" id="3.90.228.10">
    <property type="match status" value="1"/>
</dbReference>
<evidence type="ECO:0000256" key="1">
    <source>
        <dbReference type="ARBA" id="ARBA00004123"/>
    </source>
</evidence>
<dbReference type="SUPFAM" id="SSF117839">
    <property type="entry name" value="WWE domain"/>
    <property type="match status" value="1"/>
</dbReference>
<dbReference type="PROSITE" id="PS51059">
    <property type="entry name" value="PARP_CATALYTIC"/>
    <property type="match status" value="1"/>
</dbReference>
<dbReference type="InterPro" id="IPR037197">
    <property type="entry name" value="WWE_dom_sf"/>
</dbReference>
<dbReference type="EMBL" id="CAXAMM010008336">
    <property type="protein sequence ID" value="CAK9017066.1"/>
    <property type="molecule type" value="Genomic_DNA"/>
</dbReference>
<feature type="region of interest" description="Disordered" evidence="5">
    <location>
        <begin position="1168"/>
        <end position="1197"/>
    </location>
</feature>
<dbReference type="SMART" id="SM00220">
    <property type="entry name" value="S_TKc"/>
    <property type="match status" value="1"/>
</dbReference>
<dbReference type="Proteomes" id="UP001642464">
    <property type="component" value="Unassembled WGS sequence"/>
</dbReference>
<evidence type="ECO:0000259" key="7">
    <source>
        <dbReference type="PROSITE" id="PS50918"/>
    </source>
</evidence>
<evidence type="ECO:0000259" key="6">
    <source>
        <dbReference type="PROSITE" id="PS50011"/>
    </source>
</evidence>
<comment type="subcellular location">
    <subcellularLocation>
        <location evidence="1">Nucleus</location>
    </subcellularLocation>
</comment>
<dbReference type="InterPro" id="IPR011009">
    <property type="entry name" value="Kinase-like_dom_sf"/>
</dbReference>
<dbReference type="CDD" id="cd00180">
    <property type="entry name" value="PKc"/>
    <property type="match status" value="1"/>
</dbReference>
<keyword evidence="4" id="KW-0520">NAD</keyword>
<keyword evidence="2" id="KW-0539">Nucleus</keyword>
<reference evidence="9 10" key="1">
    <citation type="submission" date="2024-02" db="EMBL/GenBank/DDBJ databases">
        <authorList>
            <person name="Chen Y."/>
            <person name="Shah S."/>
            <person name="Dougan E. K."/>
            <person name="Thang M."/>
            <person name="Chan C."/>
        </authorList>
    </citation>
    <scope>NUCLEOTIDE SEQUENCE [LARGE SCALE GENOMIC DNA]</scope>
</reference>
<dbReference type="InterPro" id="IPR004170">
    <property type="entry name" value="WWE_dom"/>
</dbReference>
<dbReference type="InterPro" id="IPR008271">
    <property type="entry name" value="Ser/Thr_kinase_AS"/>
</dbReference>
<dbReference type="Gene3D" id="1.10.510.10">
    <property type="entry name" value="Transferase(Phosphotransferase) domain 1"/>
    <property type="match status" value="1"/>
</dbReference>
<evidence type="ECO:0000256" key="5">
    <source>
        <dbReference type="SAM" id="MobiDB-lite"/>
    </source>
</evidence>
<accession>A0ABP0JRI3</accession>
<keyword evidence="4" id="KW-0808">Transferase</keyword>
<feature type="non-terminal residue" evidence="9">
    <location>
        <position position="1"/>
    </location>
</feature>
<sequence length="1745" mass="187283">NMSAAAHDVPIPDSDSASDGLDFEDCEFIASGNAKPAVWSPGAEVLATADIEYVEPTWEGPEILRRGHSGRIVGLNADGNLLVDWDELETPKPARYDQVQGKEPGADAWGLRSLCGLWSNVLGHLWICPDPWNPEQCLYEEASLDGGFLQGTLKPLSSGGTSWWHGDVWAKFGEHETRWLHGDVWANVGEPEPGLHFASLPRFLVKPELSPEEDKWSHYEEQCQKQIRLQLLPARNQLKVQICGNCGNWNEIGEFERTLPKIGCPLQILRVEDVQKNSKDGQLDCGLGGCEASFCRERGFSLKIQLTIPVKGEVWYVATSQGAVMPPLSLETSSAWTILDCAPPGVELMLSGLHMNSKYDLNVALMRRSVLEYRGVSVQVVTSGKVKTFPDIRTQSKVWYFVRDDGLDEAYRAEDQITLETARSNYRASSSPECLKTVQCQQYTVDLRTMKQISSRQTERDVKRRAVSLVSDAPLADVCLWQLTSQYGQLVAARGTLPGIDASLANLDNAETIAKLLFQAESKVLLPNLPSLPGIFDDLTFAMVLFEKSQRLLRESLQQQSDDGVVAQAVDDRNSQRKHLCSVLKQSAQTIEDVKAFKATATAAMKAFDQSSILLTDLPDLPDLKSLPSVPSMIRSANIADTSREESGAAASHCGTGTSMPRRPSLGGLFGTDADATPGTGPSLGGLFGTGATSGASTSHCGAGPSLGGLFGTGATLGASAPRCGTGPSSGGLFGAGATPRTGPSLGGLFGTGATSGASASHCGTGPSSGGLFGTGATSGASASHCGTGPFLGGLFGTGATSGASASHCGTGPSSGGLFGTGATPGTGPSLGGLFGTGSTSGASASHCGTGPPSGGLFGAGATPGTGPSLGPSLGGLFGAGATSGASASRCGTGPSLRGLFGAGATPGTGPSLGGLFGTGATPGTGPSLGGLFGTGSTSFGAYCGTGPSVGVAMFGTAATAGLFGADNPNAPALGTPLPGHAASRPTAATMPKDDALFHVEYTAPLCRKLSTCQAHLRKLRVEEVKGHRLSAATEEAKDRAVQSLQTVSRALEAGSTSVPPNCSGNTALSFAEAIQQEEHFRKVLSRRCKDFHKEVNDCCALARALLRKMIGAVEADLGTLAERVRLAEKHEALLSAPPKEEELHTLEDLYSYARDLHEDNLEKERRLEREQRTQQRRLSGHSEVGPAGSAALEEAKAATAVSRKNVQRAEQEFHRKLIDFVRIKQAPWGLPELRLKVDDEHLDTVDVLTPGRRCSDYEELLPLAGSSSTIFTAKYNEEACVLKELRSMTQSGALRREVLHRKKLKHPLIVPVLAAFEEEDKGRFIAYVHMPRYSCNLEEWCSSESCTLPKMCQVLRDLVLVVTYVHSHHVVHGDLKPSNFLMDSDDHPCLTDFETSQCLDAQSLHSRRTTLVVGASQGYMPPEFPNLTAASDIYSLGCICDHLLQCWAQKWPQNAAEQRKALSTVVAKMQRHETDDRPPAVEVLEDMTSAMKAETVEMSLPLYWRNSAELSYDKYEVLKEDLAEWNGLTTFQQLEHALLRTVHDSCLNRIFGNTLPRISFVQRVENPKLWRRYCLAKEQVTGAMFAPISPPVRPSCPMIDFSRNEYWLWHGTRQSNIDAILEEGLDEHLSRLEGLYGAGIYFSDEACKGLQYSDPGSCCLLFCRVVLGRPYYTKNTLPSMRSLKELKSRQGLLETPDVAGHHSVIVNPGPVQNHPNANGEQVHREFVIFDGAAVYPEYVVGINQ</sequence>
<feature type="compositionally biased region" description="Low complexity" evidence="5">
    <location>
        <begin position="1188"/>
        <end position="1197"/>
    </location>
</feature>
<dbReference type="PROSITE" id="PS00108">
    <property type="entry name" value="PROTEIN_KINASE_ST"/>
    <property type="match status" value="1"/>
</dbReference>
<comment type="similarity">
    <text evidence="3">Belongs to the ARTD/PARP family.</text>
</comment>
<protein>
    <recommendedName>
        <fullName evidence="4">Poly [ADP-ribose] polymerase</fullName>
        <shortName evidence="4">PARP</shortName>
        <ecNumber evidence="4">2.4.2.-</ecNumber>
    </recommendedName>
</protein>
<dbReference type="SUPFAM" id="SSF56112">
    <property type="entry name" value="Protein kinase-like (PK-like)"/>
    <property type="match status" value="1"/>
</dbReference>
<evidence type="ECO:0000256" key="4">
    <source>
        <dbReference type="RuleBase" id="RU362114"/>
    </source>
</evidence>
<dbReference type="Pfam" id="PF00069">
    <property type="entry name" value="Pkinase"/>
    <property type="match status" value="1"/>
</dbReference>
<dbReference type="PROSITE" id="PS50011">
    <property type="entry name" value="PROTEIN_KINASE_DOM"/>
    <property type="match status" value="1"/>
</dbReference>
<dbReference type="PANTHER" id="PTHR45740">
    <property type="entry name" value="POLY [ADP-RIBOSE] POLYMERASE"/>
    <property type="match status" value="1"/>
</dbReference>
<dbReference type="Gene3D" id="3.30.720.50">
    <property type="match status" value="1"/>
</dbReference>
<dbReference type="InterPro" id="IPR012317">
    <property type="entry name" value="Poly(ADP-ribose)pol_cat_dom"/>
</dbReference>
<evidence type="ECO:0000256" key="2">
    <source>
        <dbReference type="ARBA" id="ARBA00023242"/>
    </source>
</evidence>
<feature type="domain" description="WWE" evidence="7">
    <location>
        <begin position="385"/>
        <end position="464"/>
    </location>
</feature>
<keyword evidence="10" id="KW-1185">Reference proteome</keyword>
<evidence type="ECO:0000313" key="10">
    <source>
        <dbReference type="Proteomes" id="UP001642464"/>
    </source>
</evidence>
<organism evidence="9 10">
    <name type="scientific">Durusdinium trenchii</name>
    <dbReference type="NCBI Taxonomy" id="1381693"/>
    <lineage>
        <taxon>Eukaryota</taxon>
        <taxon>Sar</taxon>
        <taxon>Alveolata</taxon>
        <taxon>Dinophyceae</taxon>
        <taxon>Suessiales</taxon>
        <taxon>Symbiodiniaceae</taxon>
        <taxon>Durusdinium</taxon>
    </lineage>
</organism>
<dbReference type="EC" id="2.4.2.-" evidence="4"/>
<dbReference type="Pfam" id="PF00644">
    <property type="entry name" value="PARP"/>
    <property type="match status" value="1"/>
</dbReference>
<keyword evidence="4" id="KW-0328">Glycosyltransferase</keyword>
<feature type="region of interest" description="Disordered" evidence="5">
    <location>
        <begin position="641"/>
        <end position="688"/>
    </location>
</feature>
<feature type="domain" description="PARP catalytic" evidence="8">
    <location>
        <begin position="1520"/>
        <end position="1745"/>
    </location>
</feature>
<dbReference type="PANTHER" id="PTHR45740:SF2">
    <property type="entry name" value="POLY [ADP-RIBOSE] POLYMERASE"/>
    <property type="match status" value="1"/>
</dbReference>
<dbReference type="Pfam" id="PF02825">
    <property type="entry name" value="WWE"/>
    <property type="match status" value="1"/>
</dbReference>
<feature type="domain" description="Protein kinase" evidence="6">
    <location>
        <begin position="1257"/>
        <end position="1540"/>
    </location>
</feature>
<gene>
    <name evidence="9" type="ORF">SCF082_LOCUS13461</name>
</gene>
<name>A0ABP0JRI3_9DINO</name>
<proteinExistence type="inferred from homology"/>
<dbReference type="InterPro" id="IPR000719">
    <property type="entry name" value="Prot_kinase_dom"/>
</dbReference>